<protein>
    <submittedName>
        <fullName evidence="6">Methyltransferase domain-containing protein</fullName>
    </submittedName>
</protein>
<reference evidence="6" key="1">
    <citation type="submission" date="2019-11" db="EMBL/GenBank/DDBJ databases">
        <title>Genomic insights into an expanded diversity of filamentous marine cyanobacteria reveals the extraordinary biosynthetic potential of Moorea and Okeania.</title>
        <authorList>
            <person name="Ferreira Leao T."/>
            <person name="Wang M."/>
            <person name="Moss N."/>
            <person name="Da Silva R."/>
            <person name="Sanders J."/>
            <person name="Nurk S."/>
            <person name="Gurevich A."/>
            <person name="Humphrey G."/>
            <person name="Reher R."/>
            <person name="Zhu Q."/>
            <person name="Belda-Ferre P."/>
            <person name="Glukhov E."/>
            <person name="Rex R."/>
            <person name="Dorrestein P.C."/>
            <person name="Knight R."/>
            <person name="Pevzner P."/>
            <person name="Gerwick W.H."/>
            <person name="Gerwick L."/>
        </authorList>
    </citation>
    <scope>NUCLEOTIDE SEQUENCE</scope>
    <source>
        <strain evidence="6">SIO1C4</strain>
    </source>
</reference>
<dbReference type="GO" id="GO:0006629">
    <property type="term" value="P:lipid metabolic process"/>
    <property type="evidence" value="ECO:0007669"/>
    <property type="project" value="UniProtKB-KW"/>
</dbReference>
<dbReference type="GO" id="GO:0032259">
    <property type="term" value="P:methylation"/>
    <property type="evidence" value="ECO:0007669"/>
    <property type="project" value="UniProtKB-KW"/>
</dbReference>
<keyword evidence="3 6" id="KW-0808">Transferase</keyword>
<dbReference type="CDD" id="cd02440">
    <property type="entry name" value="AdoMet_MTases"/>
    <property type="match status" value="1"/>
</dbReference>
<dbReference type="InterPro" id="IPR050723">
    <property type="entry name" value="CFA/CMAS"/>
</dbReference>
<evidence type="ECO:0000256" key="5">
    <source>
        <dbReference type="ARBA" id="ARBA00023098"/>
    </source>
</evidence>
<dbReference type="InterPro" id="IPR029063">
    <property type="entry name" value="SAM-dependent_MTases_sf"/>
</dbReference>
<evidence type="ECO:0000256" key="2">
    <source>
        <dbReference type="ARBA" id="ARBA00022603"/>
    </source>
</evidence>
<feature type="non-terminal residue" evidence="6">
    <location>
        <position position="263"/>
    </location>
</feature>
<keyword evidence="5" id="KW-0443">Lipid metabolism</keyword>
<comment type="caution">
    <text evidence="6">The sequence shown here is derived from an EMBL/GenBank/DDBJ whole genome shotgun (WGS) entry which is preliminary data.</text>
</comment>
<name>A0A6B3NJE1_9CYAN</name>
<dbReference type="GO" id="GO:0008168">
    <property type="term" value="F:methyltransferase activity"/>
    <property type="evidence" value="ECO:0007669"/>
    <property type="project" value="UniProtKB-KW"/>
</dbReference>
<dbReference type="PANTHER" id="PTHR43667:SF1">
    <property type="entry name" value="CYCLOPROPANE-FATTY-ACYL-PHOSPHOLIPID SYNTHASE"/>
    <property type="match status" value="1"/>
</dbReference>
<dbReference type="AlphaFoldDB" id="A0A6B3NJE1"/>
<sequence length="263" mass="30257">MANQRQIGETYNYMDEIFRMSFGDNADITCAMYNGDFSKSLEQAQSEKHEYILNALNVQESSTLLDIGCGWGPLLMKAKQRKANGIGLTLSTKQADSCKAHELQVYVKDWKEISSDPTFEKFDAIASVGSFEHFCSIEEYLANQQEDIYQEFFKFCYDRLQSGGRLFLQTMMWGRNAPSYEEISLKAMWGSNEYLVAVLEKFYPGSWLPYGQEQVVKIAAPYFKLVSLNNGRKDYIQTMNEWNKRLNSPSFKKLIKRKSAVKG</sequence>
<dbReference type="Pfam" id="PF02353">
    <property type="entry name" value="CMAS"/>
    <property type="match status" value="1"/>
</dbReference>
<comment type="similarity">
    <text evidence="1">Belongs to the CFA/CMAS family.</text>
</comment>
<dbReference type="SUPFAM" id="SSF53335">
    <property type="entry name" value="S-adenosyl-L-methionine-dependent methyltransferases"/>
    <property type="match status" value="1"/>
</dbReference>
<evidence type="ECO:0000256" key="4">
    <source>
        <dbReference type="ARBA" id="ARBA00022691"/>
    </source>
</evidence>
<evidence type="ECO:0000256" key="3">
    <source>
        <dbReference type="ARBA" id="ARBA00022679"/>
    </source>
</evidence>
<evidence type="ECO:0000313" key="6">
    <source>
        <dbReference type="EMBL" id="NER31883.1"/>
    </source>
</evidence>
<keyword evidence="4" id="KW-0949">S-adenosyl-L-methionine</keyword>
<gene>
    <name evidence="6" type="ORF">F6J89_30825</name>
</gene>
<dbReference type="PANTHER" id="PTHR43667">
    <property type="entry name" value="CYCLOPROPANE-FATTY-ACYL-PHOSPHOLIPID SYNTHASE"/>
    <property type="match status" value="1"/>
</dbReference>
<keyword evidence="2 6" id="KW-0489">Methyltransferase</keyword>
<proteinExistence type="inferred from homology"/>
<evidence type="ECO:0000256" key="1">
    <source>
        <dbReference type="ARBA" id="ARBA00010815"/>
    </source>
</evidence>
<organism evidence="6">
    <name type="scientific">Symploca sp. SIO1C4</name>
    <dbReference type="NCBI Taxonomy" id="2607765"/>
    <lineage>
        <taxon>Bacteria</taxon>
        <taxon>Bacillati</taxon>
        <taxon>Cyanobacteriota</taxon>
        <taxon>Cyanophyceae</taxon>
        <taxon>Coleofasciculales</taxon>
        <taxon>Coleofasciculaceae</taxon>
        <taxon>Symploca</taxon>
    </lineage>
</organism>
<dbReference type="Gene3D" id="3.40.50.150">
    <property type="entry name" value="Vaccinia Virus protein VP39"/>
    <property type="match status" value="1"/>
</dbReference>
<accession>A0A6B3NJE1</accession>
<dbReference type="EMBL" id="JAAHFQ010000972">
    <property type="protein sequence ID" value="NER31883.1"/>
    <property type="molecule type" value="Genomic_DNA"/>
</dbReference>